<proteinExistence type="predicted"/>
<reference evidence="1 2" key="1">
    <citation type="submission" date="2019-01" db="EMBL/GenBank/DDBJ databases">
        <title>Coherence of Microcystis species and biogeography revealed through population genomics.</title>
        <authorList>
            <person name="Perez-Carrascal O.M."/>
            <person name="Terrat Y."/>
            <person name="Giani A."/>
            <person name="Fortin N."/>
            <person name="Tromas N."/>
            <person name="Shapiro B.J."/>
        </authorList>
    </citation>
    <scope>NUCLEOTIDE SEQUENCE [LARGE SCALE GENOMIC DNA]</scope>
    <source>
        <strain evidence="1">Mn_MB_F_20050700_S1D</strain>
    </source>
</reference>
<comment type="caution">
    <text evidence="1">The sequence shown here is derived from an EMBL/GenBank/DDBJ whole genome shotgun (WGS) entry which is preliminary data.</text>
</comment>
<protein>
    <submittedName>
        <fullName evidence="1">Uncharacterized protein</fullName>
    </submittedName>
</protein>
<organism evidence="1 2">
    <name type="scientific">Microcystis novacekii Mn_MB_F_20050700_S1D</name>
    <dbReference type="NCBI Taxonomy" id="2486266"/>
    <lineage>
        <taxon>Bacteria</taxon>
        <taxon>Bacillati</taxon>
        <taxon>Cyanobacteriota</taxon>
        <taxon>Cyanophyceae</taxon>
        <taxon>Oscillatoriophycideae</taxon>
        <taxon>Chroococcales</taxon>
        <taxon>Microcystaceae</taxon>
        <taxon>Microcystis</taxon>
    </lineage>
</organism>
<dbReference type="EMBL" id="SFAV01000313">
    <property type="protein sequence ID" value="TRU82257.1"/>
    <property type="molecule type" value="Genomic_DNA"/>
</dbReference>
<evidence type="ECO:0000313" key="1">
    <source>
        <dbReference type="EMBL" id="TRU82257.1"/>
    </source>
</evidence>
<dbReference type="Proteomes" id="UP000319191">
    <property type="component" value="Unassembled WGS sequence"/>
</dbReference>
<sequence>MNYEEMSNEDLKSANDNLVAVIEKLLSNNLVPAKDCQTKCCDEYNQCIKDGKGVLVYSANLRGCITGCP</sequence>
<accession>A0A552IFK1</accession>
<name>A0A552IFK1_9CHRO</name>
<evidence type="ECO:0000313" key="2">
    <source>
        <dbReference type="Proteomes" id="UP000319191"/>
    </source>
</evidence>
<dbReference type="AlphaFoldDB" id="A0A552IFK1"/>
<gene>
    <name evidence="1" type="ORF">EWV54_21980</name>
</gene>